<sequence length="139" mass="15648">MSSTPPDYHPTLLQALTQIITRLTSALTLLPMHPRTTPHLLRAPMRDSISQWLACAQIAYKLRLHQDFPDEVDLTGLIVVMNDGPTNGSEETDWSTVSDREWKAEVEELRDLADSWVLILDEFGRGLMEVADGVGVLFF</sequence>
<dbReference type="EMBL" id="ML120358">
    <property type="protein sequence ID" value="RPB04348.1"/>
    <property type="molecule type" value="Genomic_DNA"/>
</dbReference>
<dbReference type="AlphaFoldDB" id="A0A3N4K491"/>
<reference evidence="1 2" key="1">
    <citation type="journal article" date="2018" name="Nat. Ecol. Evol.">
        <title>Pezizomycetes genomes reveal the molecular basis of ectomycorrhizal truffle lifestyle.</title>
        <authorList>
            <person name="Murat C."/>
            <person name="Payen T."/>
            <person name="Noel B."/>
            <person name="Kuo A."/>
            <person name="Morin E."/>
            <person name="Chen J."/>
            <person name="Kohler A."/>
            <person name="Krizsan K."/>
            <person name="Balestrini R."/>
            <person name="Da Silva C."/>
            <person name="Montanini B."/>
            <person name="Hainaut M."/>
            <person name="Levati E."/>
            <person name="Barry K.W."/>
            <person name="Belfiori B."/>
            <person name="Cichocki N."/>
            <person name="Clum A."/>
            <person name="Dockter R.B."/>
            <person name="Fauchery L."/>
            <person name="Guy J."/>
            <person name="Iotti M."/>
            <person name="Le Tacon F."/>
            <person name="Lindquist E.A."/>
            <person name="Lipzen A."/>
            <person name="Malagnac F."/>
            <person name="Mello A."/>
            <person name="Molinier V."/>
            <person name="Miyauchi S."/>
            <person name="Poulain J."/>
            <person name="Riccioni C."/>
            <person name="Rubini A."/>
            <person name="Sitrit Y."/>
            <person name="Splivallo R."/>
            <person name="Traeger S."/>
            <person name="Wang M."/>
            <person name="Zifcakova L."/>
            <person name="Wipf D."/>
            <person name="Zambonelli A."/>
            <person name="Paolocci F."/>
            <person name="Nowrousian M."/>
            <person name="Ottonello S."/>
            <person name="Baldrian P."/>
            <person name="Spatafora J.W."/>
            <person name="Henrissat B."/>
            <person name="Nagy L.G."/>
            <person name="Aury J.M."/>
            <person name="Wincker P."/>
            <person name="Grigoriev I.V."/>
            <person name="Bonfante P."/>
            <person name="Martin F.M."/>
        </authorList>
    </citation>
    <scope>NUCLEOTIDE SEQUENCE [LARGE SCALE GENOMIC DNA]</scope>
    <source>
        <strain evidence="1 2">120613-1</strain>
    </source>
</reference>
<protein>
    <submittedName>
        <fullName evidence="1">Uncharacterized protein</fullName>
    </submittedName>
</protein>
<name>A0A3N4K491_9PEZI</name>
<proteinExistence type="predicted"/>
<gene>
    <name evidence="1" type="ORF">L873DRAFT_1344895</name>
</gene>
<accession>A0A3N4K491</accession>
<organism evidence="1 2">
    <name type="scientific">Choiromyces venosus 120613-1</name>
    <dbReference type="NCBI Taxonomy" id="1336337"/>
    <lineage>
        <taxon>Eukaryota</taxon>
        <taxon>Fungi</taxon>
        <taxon>Dikarya</taxon>
        <taxon>Ascomycota</taxon>
        <taxon>Pezizomycotina</taxon>
        <taxon>Pezizomycetes</taxon>
        <taxon>Pezizales</taxon>
        <taxon>Tuberaceae</taxon>
        <taxon>Choiromyces</taxon>
    </lineage>
</organism>
<keyword evidence="2" id="KW-1185">Reference proteome</keyword>
<evidence type="ECO:0000313" key="1">
    <source>
        <dbReference type="EMBL" id="RPB04348.1"/>
    </source>
</evidence>
<evidence type="ECO:0000313" key="2">
    <source>
        <dbReference type="Proteomes" id="UP000276215"/>
    </source>
</evidence>
<dbReference type="Proteomes" id="UP000276215">
    <property type="component" value="Unassembled WGS sequence"/>
</dbReference>